<dbReference type="FunFam" id="3.30.70.870:FF:000002">
    <property type="entry name" value="Translation elongation factor 2"/>
    <property type="match status" value="2"/>
</dbReference>
<evidence type="ECO:0000313" key="10">
    <source>
        <dbReference type="Proteomes" id="UP000501690"/>
    </source>
</evidence>
<feature type="domain" description="Tr-type G" evidence="8">
    <location>
        <begin position="869"/>
        <end position="1106"/>
    </location>
</feature>
<dbReference type="FunFam" id="3.30.230.10:FF:000006">
    <property type="entry name" value="Translation elongation factor 2"/>
    <property type="match status" value="2"/>
</dbReference>
<dbReference type="PANTHER" id="PTHR42908">
    <property type="entry name" value="TRANSLATION ELONGATION FACTOR-RELATED"/>
    <property type="match status" value="1"/>
</dbReference>
<dbReference type="PRINTS" id="PR00315">
    <property type="entry name" value="ELONGATNFCT"/>
</dbReference>
<dbReference type="InterPro" id="IPR020568">
    <property type="entry name" value="Ribosomal_Su5_D2-typ_SF"/>
</dbReference>
<dbReference type="FunFam" id="2.40.30.10:FF:000010">
    <property type="entry name" value="Translation elongation factor 2"/>
    <property type="match status" value="1"/>
</dbReference>
<dbReference type="NCBIfam" id="TIGR00231">
    <property type="entry name" value="small_GTP"/>
    <property type="match status" value="2"/>
</dbReference>
<dbReference type="CDD" id="cd04096">
    <property type="entry name" value="eEF2_snRNP_like_C"/>
    <property type="match status" value="1"/>
</dbReference>
<accession>A0A4D6NCG1</accession>
<dbReference type="SMART" id="SM00889">
    <property type="entry name" value="EFG_IV"/>
    <property type="match status" value="2"/>
</dbReference>
<dbReference type="SUPFAM" id="SSF52540">
    <property type="entry name" value="P-loop containing nucleoside triphosphate hydrolases"/>
    <property type="match status" value="2"/>
</dbReference>
<keyword evidence="7" id="KW-0342">GTP-binding</keyword>
<dbReference type="GO" id="GO:0003924">
    <property type="term" value="F:GTPase activity"/>
    <property type="evidence" value="ECO:0007669"/>
    <property type="project" value="InterPro"/>
</dbReference>
<dbReference type="InterPro" id="IPR004161">
    <property type="entry name" value="EFTu-like_2"/>
</dbReference>
<evidence type="ECO:0000256" key="1">
    <source>
        <dbReference type="ARBA" id="ARBA00004496"/>
    </source>
</evidence>
<keyword evidence="4" id="KW-0547">Nucleotide-binding</keyword>
<evidence type="ECO:0000256" key="3">
    <source>
        <dbReference type="ARBA" id="ARBA00022528"/>
    </source>
</evidence>
<feature type="domain" description="Tr-type G" evidence="8">
    <location>
        <begin position="17"/>
        <end position="344"/>
    </location>
</feature>
<dbReference type="SUPFAM" id="SSF54980">
    <property type="entry name" value="EF-G C-terminal domain-like"/>
    <property type="match status" value="3"/>
</dbReference>
<dbReference type="PANTHER" id="PTHR42908:SF42">
    <property type="entry name" value="ELONGATION FACTOR 2-RELATED"/>
    <property type="match status" value="1"/>
</dbReference>
<dbReference type="InterPro" id="IPR035647">
    <property type="entry name" value="EFG_III/V"/>
</dbReference>
<dbReference type="PROSITE" id="PS00301">
    <property type="entry name" value="G_TR_1"/>
    <property type="match status" value="2"/>
</dbReference>
<dbReference type="InterPro" id="IPR005225">
    <property type="entry name" value="Small_GTP-bd"/>
</dbReference>
<dbReference type="SMART" id="SM00838">
    <property type="entry name" value="EFG_C"/>
    <property type="match status" value="1"/>
</dbReference>
<dbReference type="Gene3D" id="3.30.70.870">
    <property type="entry name" value="Elongation Factor G (Translational Gtpase), domain 3"/>
    <property type="match status" value="2"/>
</dbReference>
<dbReference type="InterPro" id="IPR000795">
    <property type="entry name" value="T_Tr_GTP-bd_dom"/>
</dbReference>
<dbReference type="Gene3D" id="3.30.70.240">
    <property type="match status" value="1"/>
</dbReference>
<dbReference type="CDD" id="cd16268">
    <property type="entry name" value="EF2_II"/>
    <property type="match status" value="2"/>
</dbReference>
<reference evidence="9 10" key="1">
    <citation type="submission" date="2019-04" db="EMBL/GenBank/DDBJ databases">
        <title>An improved genome assembly and genetic linkage map for asparagus bean, Vigna unguiculata ssp. sesquipedialis.</title>
        <authorList>
            <person name="Xia Q."/>
            <person name="Zhang R."/>
            <person name="Dong Y."/>
        </authorList>
    </citation>
    <scope>NUCLEOTIDE SEQUENCE [LARGE SCALE GENOMIC DNA]</scope>
    <source>
        <tissue evidence="9">Leaf</tissue>
    </source>
</reference>
<dbReference type="EMBL" id="CP039354">
    <property type="protein sequence ID" value="QCE10581.1"/>
    <property type="molecule type" value="Genomic_DNA"/>
</dbReference>
<gene>
    <name evidence="9" type="ORF">DEO72_LG10g1811</name>
</gene>
<dbReference type="InterPro" id="IPR041095">
    <property type="entry name" value="EFG_II"/>
</dbReference>
<evidence type="ECO:0000256" key="4">
    <source>
        <dbReference type="ARBA" id="ARBA00022741"/>
    </source>
</evidence>
<evidence type="ECO:0000256" key="6">
    <source>
        <dbReference type="ARBA" id="ARBA00022917"/>
    </source>
</evidence>
<dbReference type="GO" id="GO:0043022">
    <property type="term" value="F:ribosome binding"/>
    <property type="evidence" value="ECO:0007669"/>
    <property type="project" value="TreeGrafter"/>
</dbReference>
<dbReference type="InterPro" id="IPR027417">
    <property type="entry name" value="P-loop_NTPase"/>
</dbReference>
<name>A0A4D6NCG1_VIGUN</name>
<evidence type="ECO:0000256" key="2">
    <source>
        <dbReference type="ARBA" id="ARBA00022490"/>
    </source>
</evidence>
<dbReference type="SUPFAM" id="SSF50447">
    <property type="entry name" value="Translation proteins"/>
    <property type="match status" value="2"/>
</dbReference>
<dbReference type="Pfam" id="PF03764">
    <property type="entry name" value="EFG_IV"/>
    <property type="match status" value="2"/>
</dbReference>
<dbReference type="PROSITE" id="PS51722">
    <property type="entry name" value="G_TR_2"/>
    <property type="match status" value="2"/>
</dbReference>
<dbReference type="InterPro" id="IPR014721">
    <property type="entry name" value="Ribsml_uS5_D2-typ_fold_subgr"/>
</dbReference>
<organism evidence="9 10">
    <name type="scientific">Vigna unguiculata</name>
    <name type="common">Cowpea</name>
    <dbReference type="NCBI Taxonomy" id="3917"/>
    <lineage>
        <taxon>Eukaryota</taxon>
        <taxon>Viridiplantae</taxon>
        <taxon>Streptophyta</taxon>
        <taxon>Embryophyta</taxon>
        <taxon>Tracheophyta</taxon>
        <taxon>Spermatophyta</taxon>
        <taxon>Magnoliopsida</taxon>
        <taxon>eudicotyledons</taxon>
        <taxon>Gunneridae</taxon>
        <taxon>Pentapetalae</taxon>
        <taxon>rosids</taxon>
        <taxon>fabids</taxon>
        <taxon>Fabales</taxon>
        <taxon>Fabaceae</taxon>
        <taxon>Papilionoideae</taxon>
        <taxon>50 kb inversion clade</taxon>
        <taxon>NPAAA clade</taxon>
        <taxon>indigoferoid/millettioid clade</taxon>
        <taxon>Phaseoleae</taxon>
        <taxon>Vigna</taxon>
    </lineage>
</organism>
<dbReference type="InterPro" id="IPR005517">
    <property type="entry name" value="Transl_elong_EFG/EF2_IV"/>
</dbReference>
<dbReference type="Proteomes" id="UP000501690">
    <property type="component" value="Linkage Group LG10"/>
</dbReference>
<dbReference type="GO" id="GO:0005829">
    <property type="term" value="C:cytosol"/>
    <property type="evidence" value="ECO:0007669"/>
    <property type="project" value="TreeGrafter"/>
</dbReference>
<dbReference type="Pfam" id="PF14492">
    <property type="entry name" value="EFG_III"/>
    <property type="match status" value="2"/>
</dbReference>
<dbReference type="Pfam" id="PF03144">
    <property type="entry name" value="GTP_EFTU_D2"/>
    <property type="match status" value="1"/>
</dbReference>
<keyword evidence="5 9" id="KW-0251">Elongation factor</keyword>
<evidence type="ECO:0000313" key="9">
    <source>
        <dbReference type="EMBL" id="QCE10581.1"/>
    </source>
</evidence>
<dbReference type="FunFam" id="3.40.50.300:FF:000058">
    <property type="entry name" value="Translation elongation factor 2"/>
    <property type="match status" value="2"/>
</dbReference>
<evidence type="ECO:0000259" key="8">
    <source>
        <dbReference type="PROSITE" id="PS51722"/>
    </source>
</evidence>
<dbReference type="GO" id="GO:1990904">
    <property type="term" value="C:ribonucleoprotein complex"/>
    <property type="evidence" value="ECO:0007669"/>
    <property type="project" value="TreeGrafter"/>
</dbReference>
<dbReference type="InterPro" id="IPR031157">
    <property type="entry name" value="G_TR_CS"/>
</dbReference>
<proteinExistence type="predicted"/>
<dbReference type="CDD" id="cd16261">
    <property type="entry name" value="EF2_snRNP_III"/>
    <property type="match status" value="2"/>
</dbReference>
<dbReference type="Gene3D" id="3.30.230.10">
    <property type="match status" value="2"/>
</dbReference>
<keyword evidence="10" id="KW-1185">Reference proteome</keyword>
<dbReference type="Gene3D" id="2.40.30.10">
    <property type="entry name" value="Translation factors"/>
    <property type="match status" value="2"/>
</dbReference>
<comment type="subcellular location">
    <subcellularLocation>
        <location evidence="1">Cytoplasm</location>
    </subcellularLocation>
</comment>
<evidence type="ECO:0000256" key="7">
    <source>
        <dbReference type="ARBA" id="ARBA00023134"/>
    </source>
</evidence>
<keyword evidence="3" id="KW-0934">Plastid</keyword>
<dbReference type="Pfam" id="PF00679">
    <property type="entry name" value="EFG_C"/>
    <property type="match status" value="1"/>
</dbReference>
<dbReference type="FunFam" id="3.30.70.240:FF:000003">
    <property type="entry name" value="Translation elongation factor 2"/>
    <property type="match status" value="1"/>
</dbReference>
<protein>
    <submittedName>
        <fullName evidence="9">Elongation factor 2</fullName>
    </submittedName>
</protein>
<dbReference type="SUPFAM" id="SSF54211">
    <property type="entry name" value="Ribosomal protein S5 domain 2-like"/>
    <property type="match status" value="2"/>
</dbReference>
<sequence length="1543" mass="171898">MVKFTAEELRRIMDFKHNIRNMSVIAHVDHGKSTLTDSLVAAAGIIAQEVAGDVRMTDTRADEAERGITIKSTGISLYYEMSDESLKNFKGERNGNEYLINLIDSPGHVDFSSEVTAALRITDGALVVVDCVEGVCVQTETVLRQALGERIRPVLTVNKMDRCFLELQVDGEEAYQTFQRVIENANVIMATYEDPLLGDVQVYPEKGTVAFSAGLHGWAFTLTNFAKMYASKFGVDEGKMMERLWGENFFDPATKKWTSKNTGSATCKRGFVQFCYEPIKQIINTCMNDQKDKLWPMLLKLGVTMKSEEKDLMGKALMKRVMQTWLPASTALLEMMIFHLPSPSTAQKYRVENLYEGPLDDQYAAAIRACDPEGPLMLYVSKMIPASDKGRFFAFGRVFSGRVSTGLKVRIMGPNYVPGEKKDLYVKSVQRTVIWMGKRQETVEDVPCGNTVAMVGLDQFITKNATLTNEKEVDAHPIRAMKFSVSPVVRVAVQCKVASDLPKLVEGLKRLAKSDPMVVCTIEESGEHIVAGAGELHLEICLKDLQDDFMGGAEIIKSDPVVSFRETVLERSCRTVMSKSPNKHNRLYMEARPMEEGLAEAIDDGKIGPRDDPKVRSKILSEDYGWDKDLAKKIWCFGPETTGPNMVVDMCKGVQYLNEIKDSVVAGFQWASKEGALAEENMRGICFEVCDVVLHADAIHRGGGQIIPTARRVFYASQLTAKPRLLEPVYLVEIQAPEQALGGIYSVLNQKRGHVFEEMQRPGTPLYNIKAYLPVIESFGFSSTLRAATSGQAFPQCVFDHWDMMSSDPLEAGSQAAQLVADIRKRKGLKEQMTPLSEGMAVLLLESFRANLVVKFTVDQLRRIMDRNHNIRNMSVIAHVDHGKSTLTDSLVAAAGIIAQEVAGDVRMTDTRQDEAERGITIKSTSISLYYEMAEGDLKKFKGEREGNEFLMNLIESPGHVDFSSEVTAALRITDGALVVVDCVEGVCVQTETVLRQALGERVKPVLAVNKMDRCFLELNLDPEEAYLTFQRVVESENVIMATYEDALLGDIQVYPEKGTVAFSAGLHGWGFTLTNFAKMYASKFGIDEAKMMSRLWGSNFFDSATKKWTNKHTETATCKRGFVMLCYEPIKHIIELCMSDKRDELWPKLQKLGVNMKSEENDLTGKTSMKRVMQLATGKGRFYAFGRVFSGRVSTGLKVRIMGPNYVPGDKKDLYVKSVQRTVIWMGKKQETVEDVPCGNKVPSDLPKLQEGLKRLAKSDPMVVCTMSETGEHIIVAAGEVHLEICLKDLQVDFMNGAEVSISDPIVSFRETVFEGSCRTVMSKSPNKHNRLYMEARPMEDGLAKAIDDEKIGPGVDPKNRSKILSEEFGRDKDLARKIWCFGPEGKGPNMVVDTCKGVQYLSEIKDSVVAGFELASKGGPMADENKRGVCFEICDVVLHADAIHRGGGQIIPTARRVFYAATLTAKPRLLVEIQTPEQVLGAVFLIKKEGMCLRKSRGQAPHFTISTTTWHSCCFARVAEIRRKKGLKEQITPLSEFEDRL</sequence>
<dbReference type="GO" id="GO:0003746">
    <property type="term" value="F:translation elongation factor activity"/>
    <property type="evidence" value="ECO:0007669"/>
    <property type="project" value="UniProtKB-KW"/>
</dbReference>
<dbReference type="Pfam" id="PF00009">
    <property type="entry name" value="GTP_EFTU"/>
    <property type="match status" value="2"/>
</dbReference>
<keyword evidence="2" id="KW-0963">Cytoplasm</keyword>
<dbReference type="Gene3D" id="3.40.50.300">
    <property type="entry name" value="P-loop containing nucleotide triphosphate hydrolases"/>
    <property type="match status" value="2"/>
</dbReference>
<evidence type="ECO:0000256" key="5">
    <source>
        <dbReference type="ARBA" id="ARBA00022768"/>
    </source>
</evidence>
<keyword evidence="3" id="KW-0150">Chloroplast</keyword>
<dbReference type="InterPro" id="IPR009000">
    <property type="entry name" value="Transl_B-barrel_sf"/>
</dbReference>
<dbReference type="InterPro" id="IPR000640">
    <property type="entry name" value="EFG_V-like"/>
</dbReference>
<dbReference type="CDD" id="cd01681">
    <property type="entry name" value="aeEF2_snRNP_like_IV"/>
    <property type="match status" value="2"/>
</dbReference>
<dbReference type="GO" id="GO:0005525">
    <property type="term" value="F:GTP binding"/>
    <property type="evidence" value="ECO:0007669"/>
    <property type="project" value="UniProtKB-KW"/>
</dbReference>
<keyword evidence="6" id="KW-0648">Protein biosynthesis</keyword>
<dbReference type="CDD" id="cd01885">
    <property type="entry name" value="EF2"/>
    <property type="match status" value="2"/>
</dbReference>